<dbReference type="SMART" id="SM01162">
    <property type="entry name" value="DUF1771"/>
    <property type="match status" value="1"/>
</dbReference>
<dbReference type="PANTHER" id="PTHR47417:SF2">
    <property type="entry name" value="SMALL MUTS RELATED FAMILY PROTEIN"/>
    <property type="match status" value="1"/>
</dbReference>
<keyword evidence="1" id="KW-0694">RNA-binding</keyword>
<evidence type="ECO:0000313" key="4">
    <source>
        <dbReference type="EMBL" id="KAF0977367.1"/>
    </source>
</evidence>
<keyword evidence="2" id="KW-0175">Coiled coil</keyword>
<dbReference type="Gene3D" id="3.30.1370.110">
    <property type="match status" value="1"/>
</dbReference>
<dbReference type="AlphaFoldDB" id="A0A6A5BK19"/>
<dbReference type="VEuPathDB" id="AmoebaDB:NfTy_071930"/>
<dbReference type="InterPro" id="IPR036063">
    <property type="entry name" value="Smr_dom_sf"/>
</dbReference>
<sequence>MSKAIMKMSQTSKSLKNKILIPSTIHTSSPSAVCYSTTTTSSSNGSRGFKFSKRYPLTPSEKIIKYVIGEKGKNINEIQQRSQCRVSIEENSRGVVIGGENEQSVQFAWNLIEETLRDFGWRFDRQRQTFYEIQSEAQKLFAELEKNIEKEASLMAECFSKSQKAFKQDKKEEAKALSEEGKKHQELMQKYQNQSSEEMLKFINKNNPVDVLDLHCQYSQFVLDIVIHRMSELKKKGCKQFTIVHGAGSHSDKRGPKIKPIIINYLKNNRVDFEEVNSGQIRVTLCK</sequence>
<gene>
    <name evidence="4" type="ORF">FDP41_003359</name>
</gene>
<proteinExistence type="predicted"/>
<dbReference type="InterPro" id="IPR036612">
    <property type="entry name" value="KH_dom_type_1_sf"/>
</dbReference>
<dbReference type="Pfam" id="PF00013">
    <property type="entry name" value="KH_1"/>
    <property type="match status" value="1"/>
</dbReference>
<dbReference type="Proteomes" id="UP000444721">
    <property type="component" value="Unassembled WGS sequence"/>
</dbReference>
<dbReference type="InterPro" id="IPR004088">
    <property type="entry name" value="KH_dom_type_1"/>
</dbReference>
<dbReference type="OrthoDB" id="3231855at2759"/>
<feature type="domain" description="Smr" evidence="3">
    <location>
        <begin position="212"/>
        <end position="286"/>
    </location>
</feature>
<evidence type="ECO:0000313" key="5">
    <source>
        <dbReference type="Proteomes" id="UP000444721"/>
    </source>
</evidence>
<dbReference type="RefSeq" id="XP_044562080.1">
    <property type="nucleotide sequence ID" value="XM_044706654.1"/>
</dbReference>
<dbReference type="GO" id="GO:0003723">
    <property type="term" value="F:RNA binding"/>
    <property type="evidence" value="ECO:0007669"/>
    <property type="project" value="UniProtKB-UniRule"/>
</dbReference>
<dbReference type="SUPFAM" id="SSF160443">
    <property type="entry name" value="SMR domain-like"/>
    <property type="match status" value="1"/>
</dbReference>
<dbReference type="PROSITE" id="PS50828">
    <property type="entry name" value="SMR"/>
    <property type="match status" value="1"/>
</dbReference>
<dbReference type="GeneID" id="68110577"/>
<accession>A0A6A5BK19</accession>
<organism evidence="4 5">
    <name type="scientific">Naegleria fowleri</name>
    <name type="common">Brain eating amoeba</name>
    <dbReference type="NCBI Taxonomy" id="5763"/>
    <lineage>
        <taxon>Eukaryota</taxon>
        <taxon>Discoba</taxon>
        <taxon>Heterolobosea</taxon>
        <taxon>Tetramitia</taxon>
        <taxon>Eutetramitia</taxon>
        <taxon>Vahlkampfiidae</taxon>
        <taxon>Naegleria</taxon>
    </lineage>
</organism>
<evidence type="ECO:0000256" key="1">
    <source>
        <dbReference type="PROSITE-ProRule" id="PRU00117"/>
    </source>
</evidence>
<name>A0A6A5BK19_NAEFO</name>
<dbReference type="SMART" id="SM00322">
    <property type="entry name" value="KH"/>
    <property type="match status" value="1"/>
</dbReference>
<dbReference type="SUPFAM" id="SSF54791">
    <property type="entry name" value="Eukaryotic type KH-domain (KH-domain type I)"/>
    <property type="match status" value="1"/>
</dbReference>
<dbReference type="VEuPathDB" id="AmoebaDB:NF0062340"/>
<dbReference type="InterPro" id="IPR004087">
    <property type="entry name" value="KH_dom"/>
</dbReference>
<evidence type="ECO:0000259" key="3">
    <source>
        <dbReference type="PROSITE" id="PS50828"/>
    </source>
</evidence>
<dbReference type="EMBL" id="VFQX01000034">
    <property type="protein sequence ID" value="KAF0977367.1"/>
    <property type="molecule type" value="Genomic_DNA"/>
</dbReference>
<dbReference type="Gene3D" id="3.30.1370.10">
    <property type="entry name" value="K Homology domain, type 1"/>
    <property type="match status" value="1"/>
</dbReference>
<evidence type="ECO:0000256" key="2">
    <source>
        <dbReference type="SAM" id="Coils"/>
    </source>
</evidence>
<dbReference type="InterPro" id="IPR002625">
    <property type="entry name" value="Smr_dom"/>
</dbReference>
<dbReference type="InterPro" id="IPR013899">
    <property type="entry name" value="DUF1771"/>
</dbReference>
<dbReference type="PANTHER" id="PTHR47417">
    <property type="entry name" value="SMR DOMAIN-CONTAINING PROTEIN YPL199C"/>
    <property type="match status" value="1"/>
</dbReference>
<dbReference type="PROSITE" id="PS50084">
    <property type="entry name" value="KH_TYPE_1"/>
    <property type="match status" value="1"/>
</dbReference>
<dbReference type="VEuPathDB" id="AmoebaDB:FDP41_003359"/>
<comment type="caution">
    <text evidence="4">The sequence shown here is derived from an EMBL/GenBank/DDBJ whole genome shotgun (WGS) entry which is preliminary data.</text>
</comment>
<dbReference type="InterPro" id="IPR053020">
    <property type="entry name" value="Smr_domain_protein"/>
</dbReference>
<dbReference type="SMART" id="SM00463">
    <property type="entry name" value="SMR"/>
    <property type="match status" value="1"/>
</dbReference>
<dbReference type="Pfam" id="PF08590">
    <property type="entry name" value="DUF1771"/>
    <property type="match status" value="1"/>
</dbReference>
<keyword evidence="5" id="KW-1185">Reference proteome</keyword>
<reference evidence="4 5" key="1">
    <citation type="journal article" date="2019" name="Sci. Rep.">
        <title>Nanopore sequencing improves the draft genome of the human pathogenic amoeba Naegleria fowleri.</title>
        <authorList>
            <person name="Liechti N."/>
            <person name="Schurch N."/>
            <person name="Bruggmann R."/>
            <person name="Wittwer M."/>
        </authorList>
    </citation>
    <scope>NUCLEOTIDE SEQUENCE [LARGE SCALE GENOMIC DNA]</scope>
    <source>
        <strain evidence="4 5">ATCC 30894</strain>
    </source>
</reference>
<feature type="coiled-coil region" evidence="2">
    <location>
        <begin position="167"/>
        <end position="194"/>
    </location>
</feature>
<protein>
    <recommendedName>
        <fullName evidence="3">Smr domain-containing protein</fullName>
    </recommendedName>
</protein>